<evidence type="ECO:0000313" key="3">
    <source>
        <dbReference type="Proteomes" id="UP000654004"/>
    </source>
</evidence>
<keyword evidence="1" id="KW-1133">Transmembrane helix</keyword>
<feature type="transmembrane region" description="Helical" evidence="1">
    <location>
        <begin position="47"/>
        <end position="64"/>
    </location>
</feature>
<keyword evidence="1" id="KW-0812">Transmembrane</keyword>
<comment type="caution">
    <text evidence="2">The sequence shown here is derived from an EMBL/GenBank/DDBJ whole genome shotgun (WGS) entry which is preliminary data.</text>
</comment>
<sequence length="153" mass="17025">MTQESTQPVTTTDAGKPRIPKRLIALMLVYVITSVGGLIAAQSLSELSAMLCILTLMLVLGIMGRQKAALYLLRVYCLLQLMLYSMLPIIMYDPDNLDSGPTTVDFGVFQTVVPDWMLYSVLIAVGMLQVWISFNAKVKVWFKSRINFNIISG</sequence>
<name>A0ABQ2QMH9_9GAMM</name>
<feature type="transmembrane region" description="Helical" evidence="1">
    <location>
        <begin position="71"/>
        <end position="92"/>
    </location>
</feature>
<gene>
    <name evidence="2" type="ORF">GCM10009410_19180</name>
</gene>
<dbReference type="Proteomes" id="UP000654004">
    <property type="component" value="Unassembled WGS sequence"/>
</dbReference>
<dbReference type="RefSeq" id="WP_188955629.1">
    <property type="nucleotide sequence ID" value="NZ_BMQW01000004.1"/>
</dbReference>
<keyword evidence="1" id="KW-0472">Membrane</keyword>
<feature type="transmembrane region" description="Helical" evidence="1">
    <location>
        <begin position="116"/>
        <end position="136"/>
    </location>
</feature>
<proteinExistence type="predicted"/>
<dbReference type="EMBL" id="BMQW01000004">
    <property type="protein sequence ID" value="GGP86030.1"/>
    <property type="molecule type" value="Genomic_DNA"/>
</dbReference>
<protein>
    <submittedName>
        <fullName evidence="2">Membrane protein</fullName>
    </submittedName>
</protein>
<evidence type="ECO:0000313" key="2">
    <source>
        <dbReference type="EMBL" id="GGP86030.1"/>
    </source>
</evidence>
<reference evidence="3" key="1">
    <citation type="journal article" date="2019" name="Int. J. Syst. Evol. Microbiol.">
        <title>The Global Catalogue of Microorganisms (GCM) 10K type strain sequencing project: providing services to taxonomists for standard genome sequencing and annotation.</title>
        <authorList>
            <consortium name="The Broad Institute Genomics Platform"/>
            <consortium name="The Broad Institute Genome Sequencing Center for Infectious Disease"/>
            <person name="Wu L."/>
            <person name="Ma J."/>
        </authorList>
    </citation>
    <scope>NUCLEOTIDE SEQUENCE [LARGE SCALE GENOMIC DNA]</scope>
    <source>
        <strain evidence="3">JCM 32305</strain>
    </source>
</reference>
<accession>A0ABQ2QMH9</accession>
<keyword evidence="3" id="KW-1185">Reference proteome</keyword>
<evidence type="ECO:0000256" key="1">
    <source>
        <dbReference type="SAM" id="Phobius"/>
    </source>
</evidence>
<feature type="transmembrane region" description="Helical" evidence="1">
    <location>
        <begin position="23"/>
        <end position="41"/>
    </location>
</feature>
<organism evidence="2 3">
    <name type="scientific">Shewanella ulleungensis</name>
    <dbReference type="NCBI Taxonomy" id="2282699"/>
    <lineage>
        <taxon>Bacteria</taxon>
        <taxon>Pseudomonadati</taxon>
        <taxon>Pseudomonadota</taxon>
        <taxon>Gammaproteobacteria</taxon>
        <taxon>Alteromonadales</taxon>
        <taxon>Shewanellaceae</taxon>
        <taxon>Shewanella</taxon>
    </lineage>
</organism>